<proteinExistence type="predicted"/>
<evidence type="ECO:0000313" key="5">
    <source>
        <dbReference type="EMBL" id="KAJ3580700.1"/>
    </source>
</evidence>
<evidence type="ECO:0000259" key="4">
    <source>
        <dbReference type="PROSITE" id="PS50814"/>
    </source>
</evidence>
<name>A0A9Q0D569_9TELE</name>
<gene>
    <name evidence="5" type="ORF">NHX12_034243</name>
</gene>
<dbReference type="PROSITE" id="PS50814">
    <property type="entry name" value="WIF"/>
    <property type="match status" value="1"/>
</dbReference>
<feature type="chain" id="PRO_5040448666" description="WIF domain-containing protein" evidence="3">
    <location>
        <begin position="39"/>
        <end position="207"/>
    </location>
</feature>
<organism evidence="5 6">
    <name type="scientific">Muraenolepis orangiensis</name>
    <name type="common">Patagonian moray cod</name>
    <dbReference type="NCBI Taxonomy" id="630683"/>
    <lineage>
        <taxon>Eukaryota</taxon>
        <taxon>Metazoa</taxon>
        <taxon>Chordata</taxon>
        <taxon>Craniata</taxon>
        <taxon>Vertebrata</taxon>
        <taxon>Euteleostomi</taxon>
        <taxon>Actinopterygii</taxon>
        <taxon>Neopterygii</taxon>
        <taxon>Teleostei</taxon>
        <taxon>Neoteleostei</taxon>
        <taxon>Acanthomorphata</taxon>
        <taxon>Zeiogadaria</taxon>
        <taxon>Gadariae</taxon>
        <taxon>Gadiformes</taxon>
        <taxon>Muraenolepidoidei</taxon>
        <taxon>Muraenolepididae</taxon>
        <taxon>Muraenolepis</taxon>
    </lineage>
</organism>
<dbReference type="Proteomes" id="UP001148018">
    <property type="component" value="Unassembled WGS sequence"/>
</dbReference>
<protein>
    <recommendedName>
        <fullName evidence="4">WIF domain-containing protein</fullName>
    </recommendedName>
</protein>
<feature type="signal peptide" evidence="3">
    <location>
        <begin position="1"/>
        <end position="38"/>
    </location>
</feature>
<evidence type="ECO:0000313" key="6">
    <source>
        <dbReference type="Proteomes" id="UP001148018"/>
    </source>
</evidence>
<evidence type="ECO:0000256" key="2">
    <source>
        <dbReference type="ARBA" id="ARBA00023180"/>
    </source>
</evidence>
<dbReference type="FunFam" id="2.60.40.2170:FF:000002">
    <property type="entry name" value="Tyrosine-protein kinase RYK"/>
    <property type="match status" value="1"/>
</dbReference>
<evidence type="ECO:0000256" key="1">
    <source>
        <dbReference type="ARBA" id="ARBA00022729"/>
    </source>
</evidence>
<dbReference type="InterPro" id="IPR038677">
    <property type="entry name" value="WIF_sf"/>
</dbReference>
<dbReference type="EMBL" id="JANIIK010007700">
    <property type="protein sequence ID" value="KAJ3580700.1"/>
    <property type="molecule type" value="Genomic_DNA"/>
</dbReference>
<comment type="caution">
    <text evidence="5">The sequence shown here is derived from an EMBL/GenBank/DDBJ whole genome shotgun (WGS) entry which is preliminary data.</text>
</comment>
<dbReference type="SMART" id="SM00469">
    <property type="entry name" value="WIF"/>
    <property type="match status" value="1"/>
</dbReference>
<dbReference type="Pfam" id="PF02019">
    <property type="entry name" value="WIF"/>
    <property type="match status" value="1"/>
</dbReference>
<dbReference type="AlphaFoldDB" id="A0A9Q0D569"/>
<sequence>MLGSSPGCEARGPGVWPHRVLWRLGGLLCLLRLEGALCLAGPSSSPPAVNNNNNQGVNLYMSLEEVKKFLGLDAELYYVRDNVVNHFALSFPMPVPSDTNRLHFTWYSKTKVDYRLGFQVDNQAAMNLPKSNISNLGEVPRVSSVFRVDLFCSGNADGEAVLTVQLNLTIQASSVSVLNFKRRKYCFKRRQTDTSVRYDDKMAGQDK</sequence>
<dbReference type="OrthoDB" id="4062651at2759"/>
<keyword evidence="1 3" id="KW-0732">Signal</keyword>
<accession>A0A9Q0D569</accession>
<keyword evidence="6" id="KW-1185">Reference proteome</keyword>
<feature type="domain" description="WIF" evidence="4">
    <location>
        <begin position="59"/>
        <end position="186"/>
    </location>
</feature>
<reference evidence="5" key="1">
    <citation type="submission" date="2022-07" db="EMBL/GenBank/DDBJ databases">
        <title>Chromosome-level genome of Muraenolepis orangiensis.</title>
        <authorList>
            <person name="Kim J."/>
        </authorList>
    </citation>
    <scope>NUCLEOTIDE SEQUENCE</scope>
    <source>
        <strain evidence="5">KU_S4_2022</strain>
        <tissue evidence="5">Muscle</tissue>
    </source>
</reference>
<evidence type="ECO:0000256" key="3">
    <source>
        <dbReference type="SAM" id="SignalP"/>
    </source>
</evidence>
<keyword evidence="2" id="KW-0325">Glycoprotein</keyword>
<dbReference type="InterPro" id="IPR003306">
    <property type="entry name" value="WIF"/>
</dbReference>
<dbReference type="Gene3D" id="2.60.40.2170">
    <property type="entry name" value="Wnt, WIF domain"/>
    <property type="match status" value="1"/>
</dbReference>